<dbReference type="PANTHER" id="PTHR43356">
    <property type="entry name" value="PHOSPHATE ACETYLTRANSFERASE"/>
    <property type="match status" value="1"/>
</dbReference>
<gene>
    <name evidence="5" type="primary">pta</name>
    <name evidence="5" type="ORF">PVE_P0164</name>
</gene>
<geneLocation type="plasmid" evidence="6">
    <name>pve_Plasmid</name>
</geneLocation>
<dbReference type="PANTHER" id="PTHR43356:SF2">
    <property type="entry name" value="PHOSPHATE ACETYLTRANSFERASE"/>
    <property type="match status" value="1"/>
</dbReference>
<dbReference type="EMBL" id="LT599585">
    <property type="protein sequence ID" value="SBW85205.1"/>
    <property type="molecule type" value="Genomic_DNA"/>
</dbReference>
<dbReference type="NCBIfam" id="NF008852">
    <property type="entry name" value="PRK11890.1"/>
    <property type="match status" value="1"/>
</dbReference>
<dbReference type="InterPro" id="IPR002505">
    <property type="entry name" value="PTA_PTB"/>
</dbReference>
<evidence type="ECO:0000313" key="6">
    <source>
        <dbReference type="Proteomes" id="UP000245431"/>
    </source>
</evidence>
<reference evidence="6" key="1">
    <citation type="submission" date="2016-07" db="EMBL/GenBank/DDBJ databases">
        <authorList>
            <person name="Florea S."/>
            <person name="Webb J.S."/>
            <person name="Jaromczyk J."/>
            <person name="Schardl C.L."/>
        </authorList>
    </citation>
    <scope>NUCLEOTIDE SEQUENCE [LARGE SCALE GENOMIC DNA]</scope>
    <source>
        <strain evidence="6">1YdBTEX2</strain>
        <plasmid evidence="6">Plasmid pve_Plasmid</plasmid>
    </source>
</reference>
<keyword evidence="3 5" id="KW-0012">Acyltransferase</keyword>
<dbReference type="Pfam" id="PF01515">
    <property type="entry name" value="PTA_PTB"/>
    <property type="match status" value="1"/>
</dbReference>
<dbReference type="AlphaFoldDB" id="A0A1D3KAE3"/>
<evidence type="ECO:0000313" key="5">
    <source>
        <dbReference type="EMBL" id="SBW85205.1"/>
    </source>
</evidence>
<feature type="domain" description="Phosphate acetyl/butaryl transferase" evidence="4">
    <location>
        <begin position="84"/>
        <end position="284"/>
    </location>
</feature>
<evidence type="ECO:0000256" key="1">
    <source>
        <dbReference type="ARBA" id="ARBA00005656"/>
    </source>
</evidence>
<evidence type="ECO:0000256" key="3">
    <source>
        <dbReference type="ARBA" id="ARBA00023315"/>
    </source>
</evidence>
<protein>
    <submittedName>
        <fullName evidence="5">Phosphate acetyltransferase</fullName>
        <ecNumber evidence="5">2.3.1.8</ecNumber>
    </submittedName>
</protein>
<keyword evidence="2 5" id="KW-0808">Transferase</keyword>
<proteinExistence type="inferred from homology"/>
<dbReference type="PIRSF" id="PIRSF000428">
    <property type="entry name" value="P_Ac_trans"/>
    <property type="match status" value="1"/>
</dbReference>
<dbReference type="SUPFAM" id="SSF53659">
    <property type="entry name" value="Isocitrate/Isopropylmalate dehydrogenase-like"/>
    <property type="match status" value="1"/>
</dbReference>
<dbReference type="Proteomes" id="UP000245431">
    <property type="component" value="Plasmid PVE_plasmid"/>
</dbReference>
<dbReference type="GO" id="GO:0008959">
    <property type="term" value="F:phosphate acetyltransferase activity"/>
    <property type="evidence" value="ECO:0007669"/>
    <property type="project" value="UniProtKB-EC"/>
</dbReference>
<dbReference type="Gene3D" id="3.40.718.10">
    <property type="entry name" value="Isopropylmalate Dehydrogenase"/>
    <property type="match status" value="1"/>
</dbReference>
<dbReference type="InterPro" id="IPR050500">
    <property type="entry name" value="Phos_Acetyltrans/Butyryltrans"/>
</dbReference>
<dbReference type="InterPro" id="IPR012147">
    <property type="entry name" value="P_Ac_Bu_trans"/>
</dbReference>
<accession>A0A1D3KAE3</accession>
<evidence type="ECO:0000259" key="4">
    <source>
        <dbReference type="Pfam" id="PF01515"/>
    </source>
</evidence>
<keyword evidence="5" id="KW-0614">Plasmid</keyword>
<organism evidence="5 6">
    <name type="scientific">Pseudomonas veronii 1YdBTEX2</name>
    <dbReference type="NCBI Taxonomy" id="1295141"/>
    <lineage>
        <taxon>Bacteria</taxon>
        <taxon>Pseudomonadati</taxon>
        <taxon>Pseudomonadota</taxon>
        <taxon>Gammaproteobacteria</taxon>
        <taxon>Pseudomonadales</taxon>
        <taxon>Pseudomonadaceae</taxon>
        <taxon>Pseudomonas</taxon>
    </lineage>
</organism>
<dbReference type="EC" id="2.3.1.8" evidence="5"/>
<evidence type="ECO:0000256" key="2">
    <source>
        <dbReference type="ARBA" id="ARBA00022679"/>
    </source>
</evidence>
<dbReference type="NCBIfam" id="NF006045">
    <property type="entry name" value="PRK08190.1"/>
    <property type="match status" value="1"/>
</dbReference>
<sequence length="307" mass="31994">MSQDHFAGLLQRCSDLPPLATAVAHPCEAGALQGALEAARLGLIAPILVGPRRKIENTATAAGLDIGGLPVEDVPHSHAAAERSVTLVREGRAGMLMKGSLHSDELLHAVLARDSGLRTERRLGHLFAMNVPSYHKPLFITDAAVNIFPNLAEKADLCRNAIDLLQALGIARPKVALLSAVETITPQLTSTLDAAALVLMSLRGQINGALLDGPLAFDNAISAQAARIKGIHSEVSGDPDILLVPNIEAGNILAKQLIYLSAAEAAGLVLGARVPIVFTSRSDTPGSRIASCALGLLLATSQRETAA</sequence>
<name>A0A1D3KAE3_PSEVE</name>
<comment type="similarity">
    <text evidence="1">Belongs to the phosphate acetyltransferase and butyryltransferase family.</text>
</comment>